<evidence type="ECO:0000313" key="4">
    <source>
        <dbReference type="EMBL" id="PHO18308.1"/>
    </source>
</evidence>
<feature type="region of interest" description="Disordered" evidence="1">
    <location>
        <begin position="1"/>
        <end position="21"/>
    </location>
</feature>
<accession>A0A2G1DIH3</accession>
<keyword evidence="2" id="KW-1133">Transmembrane helix</keyword>
<sequence>MRTQDEELSMHKIEDYDNHESKGKRNTIRIVIAIGLIIGAIYAVFKYNNNEVSDYVGTQYNPGIVPTKN</sequence>
<keyword evidence="5" id="KW-1185">Reference proteome</keyword>
<dbReference type="EMBL" id="NXFY01000007">
    <property type="protein sequence ID" value="PHO18308.1"/>
    <property type="molecule type" value="Genomic_DNA"/>
</dbReference>
<feature type="transmembrane region" description="Helical" evidence="2">
    <location>
        <begin position="27"/>
        <end position="45"/>
    </location>
</feature>
<dbReference type="KEGG" id="amol:AMOL_0913"/>
<dbReference type="AlphaFoldDB" id="A0A2G1DIH3"/>
<gene>
    <name evidence="3" type="ORF">AMOL_0913</name>
    <name evidence="4" type="ORF">CPU12_06200</name>
</gene>
<dbReference type="EMBL" id="CP032098">
    <property type="protein sequence ID" value="AXX91906.1"/>
    <property type="molecule type" value="Genomic_DNA"/>
</dbReference>
<name>A0A2G1DIH3_9BACT</name>
<dbReference type="Proteomes" id="UP000262712">
    <property type="component" value="Chromosome"/>
</dbReference>
<keyword evidence="2" id="KW-0472">Membrane</keyword>
<reference evidence="4 5" key="1">
    <citation type="submission" date="2017-09" db="EMBL/GenBank/DDBJ databases">
        <title>Arcobacter canalis sp. nov., a new species isolated from a water canal contaminated with urban sewage.</title>
        <authorList>
            <person name="Perez-Cataluna A."/>
            <person name="Salas-Masso N."/>
            <person name="Figueras M.J."/>
        </authorList>
    </citation>
    <scope>NUCLEOTIDE SEQUENCE [LARGE SCALE GENOMIC DNA]</scope>
    <source>
        <strain evidence="4 5">F98-3</strain>
    </source>
</reference>
<proteinExistence type="predicted"/>
<evidence type="ECO:0000313" key="6">
    <source>
        <dbReference type="Proteomes" id="UP000262712"/>
    </source>
</evidence>
<reference evidence="3 6" key="2">
    <citation type="submission" date="2018-08" db="EMBL/GenBank/DDBJ databases">
        <title>Complete genome of the Arcobacter molluscorum type strain LMG 25693.</title>
        <authorList>
            <person name="Miller W.G."/>
            <person name="Yee E."/>
            <person name="Bono J.L."/>
        </authorList>
    </citation>
    <scope>NUCLEOTIDE SEQUENCE [LARGE SCALE GENOMIC DNA]</scope>
    <source>
        <strain evidence="3 6">CECT 7696</strain>
    </source>
</reference>
<keyword evidence="2" id="KW-0812">Transmembrane</keyword>
<protein>
    <submittedName>
        <fullName evidence="4">Uncharacterized protein</fullName>
    </submittedName>
</protein>
<evidence type="ECO:0000313" key="3">
    <source>
        <dbReference type="EMBL" id="AXX91906.1"/>
    </source>
</evidence>
<dbReference type="RefSeq" id="WP_099342230.1">
    <property type="nucleotide sequence ID" value="NZ_CP032098.1"/>
</dbReference>
<organism evidence="4 5">
    <name type="scientific">Malaciobacter molluscorum LMG 25693</name>
    <dbReference type="NCBI Taxonomy" id="870501"/>
    <lineage>
        <taxon>Bacteria</taxon>
        <taxon>Pseudomonadati</taxon>
        <taxon>Campylobacterota</taxon>
        <taxon>Epsilonproteobacteria</taxon>
        <taxon>Campylobacterales</taxon>
        <taxon>Arcobacteraceae</taxon>
        <taxon>Malaciobacter</taxon>
    </lineage>
</organism>
<evidence type="ECO:0000313" key="5">
    <source>
        <dbReference type="Proteomes" id="UP000221222"/>
    </source>
</evidence>
<evidence type="ECO:0000256" key="2">
    <source>
        <dbReference type="SAM" id="Phobius"/>
    </source>
</evidence>
<evidence type="ECO:0000256" key="1">
    <source>
        <dbReference type="SAM" id="MobiDB-lite"/>
    </source>
</evidence>
<dbReference type="Proteomes" id="UP000221222">
    <property type="component" value="Unassembled WGS sequence"/>
</dbReference>